<evidence type="ECO:0000313" key="2">
    <source>
        <dbReference type="WBParaSite" id="PS1159_v2.g3843.t1"/>
    </source>
</evidence>
<name>A0AC35GDB5_9BILA</name>
<reference evidence="2" key="1">
    <citation type="submission" date="2022-11" db="UniProtKB">
        <authorList>
            <consortium name="WormBaseParasite"/>
        </authorList>
    </citation>
    <scope>IDENTIFICATION</scope>
</reference>
<protein>
    <submittedName>
        <fullName evidence="2">Uncharacterized protein</fullName>
    </submittedName>
</protein>
<sequence length="164" mass="18432">MLLILLFLSFITIFDNCNACQSSIGGTCVSGTAIYGDYRTVNRIETCIDDINRDWCVVVYKEAYNQADFHCFNYYNTNPFLGAKVCGNGPFDINDGGCARLRAPDGSACLVCCCRGGMCNNQYTFEKEISQAFVFTNKTPPSKTFTFAIFLMTFIHQILHFHIQ</sequence>
<dbReference type="WBParaSite" id="PS1159_v2.g3843.t1">
    <property type="protein sequence ID" value="PS1159_v2.g3843.t1"/>
    <property type="gene ID" value="PS1159_v2.g3843"/>
</dbReference>
<proteinExistence type="predicted"/>
<accession>A0AC35GDB5</accession>
<organism evidence="1 2">
    <name type="scientific">Panagrolaimus sp. PS1159</name>
    <dbReference type="NCBI Taxonomy" id="55785"/>
    <lineage>
        <taxon>Eukaryota</taxon>
        <taxon>Metazoa</taxon>
        <taxon>Ecdysozoa</taxon>
        <taxon>Nematoda</taxon>
        <taxon>Chromadorea</taxon>
        <taxon>Rhabditida</taxon>
        <taxon>Tylenchina</taxon>
        <taxon>Panagrolaimomorpha</taxon>
        <taxon>Panagrolaimoidea</taxon>
        <taxon>Panagrolaimidae</taxon>
        <taxon>Panagrolaimus</taxon>
    </lineage>
</organism>
<evidence type="ECO:0000313" key="1">
    <source>
        <dbReference type="Proteomes" id="UP000887580"/>
    </source>
</evidence>
<dbReference type="Proteomes" id="UP000887580">
    <property type="component" value="Unplaced"/>
</dbReference>